<evidence type="ECO:0000256" key="13">
    <source>
        <dbReference type="ARBA" id="ARBA00023316"/>
    </source>
</evidence>
<keyword evidence="12" id="KW-0131">Cell cycle</keyword>
<dbReference type="Pfam" id="PF01098">
    <property type="entry name" value="FTSW_RODA_SPOVE"/>
    <property type="match status" value="1"/>
</dbReference>
<evidence type="ECO:0000256" key="19">
    <source>
        <dbReference type="ARBA" id="ARBA00044770"/>
    </source>
</evidence>
<dbReference type="GO" id="GO:0008360">
    <property type="term" value="P:regulation of cell shape"/>
    <property type="evidence" value="ECO:0007669"/>
    <property type="project" value="UniProtKB-KW"/>
</dbReference>
<keyword evidence="5" id="KW-0328">Glycosyltransferase</keyword>
<comment type="similarity">
    <text evidence="16">Belongs to the SEDS family. FtsW subfamily.</text>
</comment>
<dbReference type="GO" id="GO:0051301">
    <property type="term" value="P:cell division"/>
    <property type="evidence" value="ECO:0007669"/>
    <property type="project" value="UniProtKB-KW"/>
</dbReference>
<evidence type="ECO:0000256" key="14">
    <source>
        <dbReference type="ARBA" id="ARBA00032370"/>
    </source>
</evidence>
<feature type="transmembrane region" description="Helical" evidence="21">
    <location>
        <begin position="300"/>
        <end position="328"/>
    </location>
</feature>
<dbReference type="EMBL" id="PEZI01000044">
    <property type="protein sequence ID" value="PIS14525.1"/>
    <property type="molecule type" value="Genomic_DNA"/>
</dbReference>
<keyword evidence="10 21" id="KW-1133">Transmembrane helix</keyword>
<evidence type="ECO:0000256" key="18">
    <source>
        <dbReference type="ARBA" id="ARBA00041418"/>
    </source>
</evidence>
<keyword evidence="13" id="KW-0961">Cell wall biogenesis/degradation</keyword>
<feature type="transmembrane region" description="Helical" evidence="21">
    <location>
        <begin position="161"/>
        <end position="176"/>
    </location>
</feature>
<keyword evidence="11 21" id="KW-0472">Membrane</keyword>
<comment type="caution">
    <text evidence="22">The sequence shown here is derived from an EMBL/GenBank/DDBJ whole genome shotgun (WGS) entry which is preliminary data.</text>
</comment>
<feature type="transmembrane region" description="Helical" evidence="21">
    <location>
        <begin position="183"/>
        <end position="203"/>
    </location>
</feature>
<evidence type="ECO:0000256" key="16">
    <source>
        <dbReference type="ARBA" id="ARBA00038053"/>
    </source>
</evidence>
<proteinExistence type="inferred from homology"/>
<keyword evidence="8" id="KW-0133">Cell shape</keyword>
<feature type="transmembrane region" description="Helical" evidence="21">
    <location>
        <begin position="334"/>
        <end position="355"/>
    </location>
</feature>
<evidence type="ECO:0000256" key="20">
    <source>
        <dbReference type="ARBA" id="ARBA00049902"/>
    </source>
</evidence>
<evidence type="ECO:0000313" key="22">
    <source>
        <dbReference type="EMBL" id="PIS14525.1"/>
    </source>
</evidence>
<comment type="subcellular location">
    <subcellularLocation>
        <location evidence="1">Cell membrane</location>
        <topology evidence="1">Multi-pass membrane protein</topology>
    </subcellularLocation>
</comment>
<keyword evidence="6" id="KW-0808">Transferase</keyword>
<evidence type="ECO:0000256" key="7">
    <source>
        <dbReference type="ARBA" id="ARBA00022692"/>
    </source>
</evidence>
<evidence type="ECO:0000256" key="10">
    <source>
        <dbReference type="ARBA" id="ARBA00022989"/>
    </source>
</evidence>
<evidence type="ECO:0000256" key="2">
    <source>
        <dbReference type="ARBA" id="ARBA00004752"/>
    </source>
</evidence>
<evidence type="ECO:0000256" key="11">
    <source>
        <dbReference type="ARBA" id="ARBA00023136"/>
    </source>
</evidence>
<evidence type="ECO:0000256" key="4">
    <source>
        <dbReference type="ARBA" id="ARBA00022618"/>
    </source>
</evidence>
<dbReference type="GO" id="GO:0032153">
    <property type="term" value="C:cell division site"/>
    <property type="evidence" value="ECO:0007669"/>
    <property type="project" value="TreeGrafter"/>
</dbReference>
<evidence type="ECO:0000256" key="15">
    <source>
        <dbReference type="ARBA" id="ARBA00033270"/>
    </source>
</evidence>
<dbReference type="PANTHER" id="PTHR30474">
    <property type="entry name" value="CELL CYCLE PROTEIN"/>
    <property type="match status" value="1"/>
</dbReference>
<keyword evidence="9" id="KW-0573">Peptidoglycan synthesis</keyword>
<feature type="transmembrane region" description="Helical" evidence="21">
    <location>
        <begin position="78"/>
        <end position="98"/>
    </location>
</feature>
<feature type="transmembrane region" description="Helical" evidence="21">
    <location>
        <begin position="268"/>
        <end position="288"/>
    </location>
</feature>
<evidence type="ECO:0000256" key="21">
    <source>
        <dbReference type="SAM" id="Phobius"/>
    </source>
</evidence>
<dbReference type="InterPro" id="IPR001182">
    <property type="entry name" value="FtsW/RodA"/>
</dbReference>
<dbReference type="AlphaFoldDB" id="A0A2H0WPJ6"/>
<evidence type="ECO:0000256" key="6">
    <source>
        <dbReference type="ARBA" id="ARBA00022679"/>
    </source>
</evidence>
<evidence type="ECO:0000256" key="12">
    <source>
        <dbReference type="ARBA" id="ARBA00023306"/>
    </source>
</evidence>
<feature type="transmembrane region" description="Helical" evidence="21">
    <location>
        <begin position="54"/>
        <end position="71"/>
    </location>
</feature>
<evidence type="ECO:0000256" key="1">
    <source>
        <dbReference type="ARBA" id="ARBA00004651"/>
    </source>
</evidence>
<dbReference type="GO" id="GO:0008955">
    <property type="term" value="F:peptidoglycan glycosyltransferase activity"/>
    <property type="evidence" value="ECO:0007669"/>
    <property type="project" value="UniProtKB-EC"/>
</dbReference>
<reference evidence="23" key="1">
    <citation type="submission" date="2017-09" db="EMBL/GenBank/DDBJ databases">
        <title>Depth-based differentiation of microbial function through sediment-hosted aquifers and enrichment of novel symbionts in the deep terrestrial subsurface.</title>
        <authorList>
            <person name="Probst A.J."/>
            <person name="Ladd B."/>
            <person name="Jarett J.K."/>
            <person name="Geller-Mcgrath D.E."/>
            <person name="Sieber C.M.K."/>
            <person name="Emerson J.B."/>
            <person name="Anantharaman K."/>
            <person name="Thomas B.C."/>
            <person name="Malmstrom R."/>
            <person name="Stieglmeier M."/>
            <person name="Klingl A."/>
            <person name="Woyke T."/>
            <person name="Ryan C.M."/>
            <person name="Banfield J.F."/>
        </authorList>
    </citation>
    <scope>NUCLEOTIDE SEQUENCE [LARGE SCALE GENOMIC DNA]</scope>
</reference>
<feature type="transmembrane region" description="Helical" evidence="21">
    <location>
        <begin position="110"/>
        <end position="131"/>
    </location>
</feature>
<evidence type="ECO:0000256" key="9">
    <source>
        <dbReference type="ARBA" id="ARBA00022984"/>
    </source>
</evidence>
<dbReference type="GO" id="GO:0005886">
    <property type="term" value="C:plasma membrane"/>
    <property type="evidence" value="ECO:0007669"/>
    <property type="project" value="UniProtKB-SubCell"/>
</dbReference>
<protein>
    <recommendedName>
        <fullName evidence="17">Probable peptidoglycan glycosyltransferase FtsW</fullName>
        <ecNumber evidence="19">2.4.99.28</ecNumber>
    </recommendedName>
    <alternativeName>
        <fullName evidence="18">Cell division protein FtsW</fullName>
    </alternativeName>
    <alternativeName>
        <fullName evidence="15">Cell wall polymerase</fullName>
    </alternativeName>
    <alternativeName>
        <fullName evidence="14">Peptidoglycan polymerase</fullName>
    </alternativeName>
</protein>
<organism evidence="22 23">
    <name type="scientific">Candidatus Shapirobacteria bacterium CG09_land_8_20_14_0_10_39_12</name>
    <dbReference type="NCBI Taxonomy" id="1974885"/>
    <lineage>
        <taxon>Bacteria</taxon>
        <taxon>Candidatus Shapironibacteriota</taxon>
    </lineage>
</organism>
<dbReference type="InterPro" id="IPR013437">
    <property type="entry name" value="FtsW"/>
</dbReference>
<keyword evidence="4" id="KW-0132">Cell division</keyword>
<dbReference type="EC" id="2.4.99.28" evidence="19"/>
<dbReference type="NCBIfam" id="TIGR02614">
    <property type="entry name" value="ftsW"/>
    <property type="match status" value="1"/>
</dbReference>
<dbReference type="GO" id="GO:0071555">
    <property type="term" value="P:cell wall organization"/>
    <property type="evidence" value="ECO:0007669"/>
    <property type="project" value="UniProtKB-KW"/>
</dbReference>
<gene>
    <name evidence="22" type="primary">ftsW</name>
    <name evidence="22" type="ORF">COT64_02100</name>
</gene>
<evidence type="ECO:0000256" key="17">
    <source>
        <dbReference type="ARBA" id="ARBA00041185"/>
    </source>
</evidence>
<evidence type="ECO:0000256" key="8">
    <source>
        <dbReference type="ARBA" id="ARBA00022960"/>
    </source>
</evidence>
<evidence type="ECO:0000313" key="23">
    <source>
        <dbReference type="Proteomes" id="UP000230775"/>
    </source>
</evidence>
<evidence type="ECO:0000256" key="3">
    <source>
        <dbReference type="ARBA" id="ARBA00022475"/>
    </source>
</evidence>
<accession>A0A2H0WPJ6</accession>
<sequence length="362" mass="40312">MPSLSFSFKRGDKWFFVMPFILSLFGLMAVFDASSVSALRDFNDKFHFLKNQAVWFFMGFLLFFIFSRLNLRFLKKISFPLLVLNIFFLILVLISGVGKEIYGGKRWLNFFGFGFQPAEMTKLTLIIYFSTFFEKKKPLLPFLTIIGIILGLLVLEPDLGSAAIIISTALCLYFIAGAPLKTIFGVSLLGMVLFPVLALFSPYRKQRLVDFLSSAFDIKGASYHVKQVLIALGSGGFFGRGFGQSRQKFLFLPEAVTDSIAAVLGEEFGFLGLIVLVLAFLFLVYRIFKLAMAVKDPFSKILLSGIAFFLGIQTVINLGAIAVLVPFTGVPLPFISYGGSSLLICLVSMGIVYNISRKNLKF</sequence>
<feature type="transmembrane region" description="Helical" evidence="21">
    <location>
        <begin position="138"/>
        <end position="155"/>
    </location>
</feature>
<dbReference type="GO" id="GO:0009252">
    <property type="term" value="P:peptidoglycan biosynthetic process"/>
    <property type="evidence" value="ECO:0007669"/>
    <property type="project" value="UniProtKB-KW"/>
</dbReference>
<dbReference type="PANTHER" id="PTHR30474:SF2">
    <property type="entry name" value="PEPTIDOGLYCAN GLYCOSYLTRANSFERASE FTSW-RELATED"/>
    <property type="match status" value="1"/>
</dbReference>
<keyword evidence="7 21" id="KW-0812">Transmembrane</keyword>
<keyword evidence="3" id="KW-1003">Cell membrane</keyword>
<comment type="catalytic activity">
    <reaction evidence="20">
        <text>[GlcNAc-(1-&gt;4)-Mur2Ac(oyl-L-Ala-gamma-D-Glu-L-Lys-D-Ala-D-Ala)](n)-di-trans,octa-cis-undecaprenyl diphosphate + beta-D-GlcNAc-(1-&gt;4)-Mur2Ac(oyl-L-Ala-gamma-D-Glu-L-Lys-D-Ala-D-Ala)-di-trans,octa-cis-undecaprenyl diphosphate = [GlcNAc-(1-&gt;4)-Mur2Ac(oyl-L-Ala-gamma-D-Glu-L-Lys-D-Ala-D-Ala)](n+1)-di-trans,octa-cis-undecaprenyl diphosphate + di-trans,octa-cis-undecaprenyl diphosphate + H(+)</text>
        <dbReference type="Rhea" id="RHEA:23708"/>
        <dbReference type="Rhea" id="RHEA-COMP:9602"/>
        <dbReference type="Rhea" id="RHEA-COMP:9603"/>
        <dbReference type="ChEBI" id="CHEBI:15378"/>
        <dbReference type="ChEBI" id="CHEBI:58405"/>
        <dbReference type="ChEBI" id="CHEBI:60033"/>
        <dbReference type="ChEBI" id="CHEBI:78435"/>
        <dbReference type="EC" id="2.4.99.28"/>
    </reaction>
</comment>
<dbReference type="Proteomes" id="UP000230775">
    <property type="component" value="Unassembled WGS sequence"/>
</dbReference>
<comment type="pathway">
    <text evidence="2">Cell wall biogenesis; peptidoglycan biosynthesis.</text>
</comment>
<dbReference type="GO" id="GO:0015648">
    <property type="term" value="F:lipid-linked peptidoglycan transporter activity"/>
    <property type="evidence" value="ECO:0007669"/>
    <property type="project" value="TreeGrafter"/>
</dbReference>
<evidence type="ECO:0000256" key="5">
    <source>
        <dbReference type="ARBA" id="ARBA00022676"/>
    </source>
</evidence>
<name>A0A2H0WPJ6_9BACT</name>